<feature type="transmembrane region" description="Helical" evidence="1">
    <location>
        <begin position="123"/>
        <end position="143"/>
    </location>
</feature>
<dbReference type="EMBL" id="MHNW01000016">
    <property type="protein sequence ID" value="OGZ53503.1"/>
    <property type="molecule type" value="Genomic_DNA"/>
</dbReference>
<name>A0A1G2GTH3_9BACT</name>
<keyword evidence="1" id="KW-0812">Transmembrane</keyword>
<feature type="transmembrane region" description="Helical" evidence="1">
    <location>
        <begin position="155"/>
        <end position="178"/>
    </location>
</feature>
<reference evidence="3 4" key="1">
    <citation type="journal article" date="2016" name="Nat. Commun.">
        <title>Thousands of microbial genomes shed light on interconnected biogeochemical processes in an aquifer system.</title>
        <authorList>
            <person name="Anantharaman K."/>
            <person name="Brown C.T."/>
            <person name="Hug L.A."/>
            <person name="Sharon I."/>
            <person name="Castelle C.J."/>
            <person name="Probst A.J."/>
            <person name="Thomas B.C."/>
            <person name="Singh A."/>
            <person name="Wilkins M.J."/>
            <person name="Karaoz U."/>
            <person name="Brodie E.L."/>
            <person name="Williams K.H."/>
            <person name="Hubbard S.S."/>
            <person name="Banfield J.F."/>
        </authorList>
    </citation>
    <scope>NUCLEOTIDE SEQUENCE [LARGE SCALE GENOMIC DNA]</scope>
</reference>
<evidence type="ECO:0000256" key="1">
    <source>
        <dbReference type="SAM" id="Phobius"/>
    </source>
</evidence>
<evidence type="ECO:0000313" key="3">
    <source>
        <dbReference type="EMBL" id="OGZ53503.1"/>
    </source>
</evidence>
<dbReference type="InterPro" id="IPR043728">
    <property type="entry name" value="DUF5671"/>
</dbReference>
<keyword evidence="1" id="KW-0472">Membrane</keyword>
<feature type="transmembrane region" description="Helical" evidence="1">
    <location>
        <begin position="9"/>
        <end position="30"/>
    </location>
</feature>
<feature type="transmembrane region" description="Helical" evidence="1">
    <location>
        <begin position="90"/>
        <end position="111"/>
    </location>
</feature>
<organism evidence="3 4">
    <name type="scientific">Candidatus Ryanbacteria bacterium RIFCSPLOWO2_01_FULL_48_26</name>
    <dbReference type="NCBI Taxonomy" id="1802126"/>
    <lineage>
        <taxon>Bacteria</taxon>
        <taxon>Candidatus Ryaniibacteriota</taxon>
    </lineage>
</organism>
<protein>
    <recommendedName>
        <fullName evidence="2">DUF5671 domain-containing protein</fullName>
    </recommendedName>
</protein>
<accession>A0A1G2GTH3</accession>
<dbReference type="STRING" id="1802126.A3B25_02335"/>
<proteinExistence type="predicted"/>
<feature type="domain" description="DUF5671" evidence="2">
    <location>
        <begin position="7"/>
        <end position="141"/>
    </location>
</feature>
<gene>
    <name evidence="3" type="ORF">A3B25_02335</name>
</gene>
<evidence type="ECO:0000313" key="4">
    <source>
        <dbReference type="Proteomes" id="UP000179106"/>
    </source>
</evidence>
<dbReference type="AlphaFoldDB" id="A0A1G2GTH3"/>
<dbReference type="Pfam" id="PF18920">
    <property type="entry name" value="DUF5671"/>
    <property type="match status" value="1"/>
</dbReference>
<comment type="caution">
    <text evidence="3">The sequence shown here is derived from an EMBL/GenBank/DDBJ whole genome shotgun (WGS) entry which is preliminary data.</text>
</comment>
<evidence type="ECO:0000259" key="2">
    <source>
        <dbReference type="Pfam" id="PF18920"/>
    </source>
</evidence>
<dbReference type="Proteomes" id="UP000179106">
    <property type="component" value="Unassembled WGS sequence"/>
</dbReference>
<feature type="transmembrane region" description="Helical" evidence="1">
    <location>
        <begin position="50"/>
        <end position="69"/>
    </location>
</feature>
<keyword evidence="1" id="KW-1133">Transmembrane helix</keyword>
<sequence>MKSSPRDVFMYLFATIALYLSAWSVINLLIQYINVAFPDPLNSYYQPGSSIRWSMALLIIIFPAYFWVSRFLHRDLVAQPGKSELRIRRWLLYLTLFLAALLIIGDLVALIYNFLEGELTTRFSLKVLSVLAVAAAIFWYYLYDLRAKAAPLAPKALFFVRGAITAIGIIIIIGFFVAGSPFKQRLVRFDSQKTADLQNIQWQVVMYWQKKQKLPSTIDELRDDIAGYISPRDPQSGTAYEYRATGTRTFELCAEFNLTSQDSQDKNSYARPYPTMEGSGAMNESWDHVAGHVCFSRTIDPDLYPPQKPLVPKP</sequence>